<keyword evidence="1" id="KW-0175">Coiled coil</keyword>
<name>A0A7H1N2Q8_9PROT</name>
<feature type="transmembrane region" description="Helical" evidence="2">
    <location>
        <begin position="83"/>
        <end position="103"/>
    </location>
</feature>
<keyword evidence="2" id="KW-0472">Membrane</keyword>
<keyword evidence="2" id="KW-0812">Transmembrane</keyword>
<dbReference type="AlphaFoldDB" id="A0A7H1N2Q8"/>
<keyword evidence="4" id="KW-1185">Reference proteome</keyword>
<feature type="transmembrane region" description="Helical" evidence="2">
    <location>
        <begin position="16"/>
        <end position="36"/>
    </location>
</feature>
<reference evidence="3 4" key="1">
    <citation type="submission" date="2020-05" db="EMBL/GenBank/DDBJ databases">
        <title>Complete closed genome sequence of Defluviicoccus vanus.</title>
        <authorList>
            <person name="Bessarab I."/>
            <person name="Arumugam K."/>
            <person name="Maszenan A.M."/>
            <person name="Seviour R.J."/>
            <person name="Williams R.B."/>
        </authorList>
    </citation>
    <scope>NUCLEOTIDE SEQUENCE [LARGE SCALE GENOMIC DNA]</scope>
    <source>
        <strain evidence="3 4">Ben 114</strain>
    </source>
</reference>
<proteinExistence type="predicted"/>
<feature type="coiled-coil region" evidence="1">
    <location>
        <begin position="124"/>
        <end position="151"/>
    </location>
</feature>
<evidence type="ECO:0000313" key="4">
    <source>
        <dbReference type="Proteomes" id="UP000516369"/>
    </source>
</evidence>
<accession>A0A7H1N2Q8</accession>
<dbReference type="Proteomes" id="UP000516369">
    <property type="component" value="Chromosome"/>
</dbReference>
<dbReference type="InterPro" id="IPR018770">
    <property type="entry name" value="ChloroindolylP_hydrolase"/>
</dbReference>
<evidence type="ECO:0000313" key="3">
    <source>
        <dbReference type="EMBL" id="QNT69994.1"/>
    </source>
</evidence>
<protein>
    <submittedName>
        <fullName evidence="3">5-bromo-4-chloroindolyl phosphate hydrolysis family protein</fullName>
    </submittedName>
</protein>
<dbReference type="Pfam" id="PF10112">
    <property type="entry name" value="Halogen_Hydrol"/>
    <property type="match status" value="1"/>
</dbReference>
<sequence>MPLLVKAIFSLWSGDAALLGATSIGFLLMIVAGLLTRRGIHQELDLSERRFSGRRRWPYRTLAGAILALATGFTAFATVGQSAFVALAYAIGAAAGYCMLYGLDPGVRRLARLNPGDYPAAGHNDEARGVLAAAYERVDSLEQTAAALAHREFRDRLTRIASIVHKILLTIEEDPADLRRARKFLNVYLPGTQQVAAQYLRTEQHAPSLDREQNFRTLLVDIENTCHEQQERLLQHDVLDLDVQIEVLAARLRHEGVT</sequence>
<gene>
    <name evidence="3" type="ORF">HQ394_12445</name>
</gene>
<dbReference type="EMBL" id="CP053923">
    <property type="protein sequence ID" value="QNT69994.1"/>
    <property type="molecule type" value="Genomic_DNA"/>
</dbReference>
<dbReference type="KEGG" id="dvn:HQ394_12445"/>
<evidence type="ECO:0000256" key="1">
    <source>
        <dbReference type="SAM" id="Coils"/>
    </source>
</evidence>
<keyword evidence="2" id="KW-1133">Transmembrane helix</keyword>
<organism evidence="3 4">
    <name type="scientific">Defluviicoccus vanus</name>
    <dbReference type="NCBI Taxonomy" id="111831"/>
    <lineage>
        <taxon>Bacteria</taxon>
        <taxon>Pseudomonadati</taxon>
        <taxon>Pseudomonadota</taxon>
        <taxon>Alphaproteobacteria</taxon>
        <taxon>Rhodospirillales</taxon>
        <taxon>Rhodospirillaceae</taxon>
        <taxon>Defluviicoccus</taxon>
    </lineage>
</organism>
<evidence type="ECO:0000256" key="2">
    <source>
        <dbReference type="SAM" id="Phobius"/>
    </source>
</evidence>
<feature type="transmembrane region" description="Helical" evidence="2">
    <location>
        <begin position="57"/>
        <end position="77"/>
    </location>
</feature>